<sequence length="499" mass="56306">MTEQEETVTSKERIIPFDLLPDEIWLRIFSELPVSALCRCRRVSKKWNSLSHDQSIWQCLCKNILPASFLAKIKPIVTAKEEEACENDSTATATFEKNNKLSNSFKDCTSWENTYRVYSSTQQNWATSTAVRVTSVKAHEQSIKVLKLKGDLVVTGSSDNYTRVWSVRTMERLLEIDVEADVNSIDFLVEKDVIVCGSYYGEFGCKLFSFSRGKFLGQFMENHWVGTQCLSMNEDYIVLGAHNGDIYVIAWSEGRKVAVFNEHRNPVAGVCLIGADTILSVSTNGTIDTFSIKQHTRLHQYSISNGMSVCISAFDEFSDGRNVMCVSPTGTIVHLVWPNNETTETVDSSSQDFQIIDTESIHRIFSQDPIIHYSNTEISNRILCAAIDGNFNRGVIGQCLSWPPRGSIQIYDFEKGLGRLDGIQRPNAEDDALGREQGSNPVFTTLGMDIEKVVAGCSRGWMYCFELVGEVNKYKEEYIRENQSTSSSPLLKEIWEEIY</sequence>
<dbReference type="SMART" id="SM00256">
    <property type="entry name" value="FBOX"/>
    <property type="match status" value="1"/>
</dbReference>
<dbReference type="InterPro" id="IPR042627">
    <property type="entry name" value="FBXW2"/>
</dbReference>
<comment type="caution">
    <text evidence="5">The sequence shown here is derived from an EMBL/GenBank/DDBJ whole genome shotgun (WGS) entry which is preliminary data.</text>
</comment>
<dbReference type="Proteomes" id="UP000789508">
    <property type="component" value="Unassembled WGS sequence"/>
</dbReference>
<reference evidence="5" key="1">
    <citation type="submission" date="2021-06" db="EMBL/GenBank/DDBJ databases">
        <authorList>
            <person name="Kallberg Y."/>
            <person name="Tangrot J."/>
            <person name="Rosling A."/>
        </authorList>
    </citation>
    <scope>NUCLEOTIDE SEQUENCE</scope>
    <source>
        <strain evidence="5">FL130A</strain>
    </source>
</reference>
<dbReference type="PANTHER" id="PTHR44436:SF1">
    <property type="entry name" value="F-BOX_WD REPEAT-CONTAINING PROTEIN 2"/>
    <property type="match status" value="1"/>
</dbReference>
<dbReference type="AlphaFoldDB" id="A0A9N8YTX1"/>
<evidence type="ECO:0000259" key="4">
    <source>
        <dbReference type="PROSITE" id="PS50181"/>
    </source>
</evidence>
<gene>
    <name evidence="5" type="ORF">ALEPTO_LOCUS874</name>
</gene>
<dbReference type="InterPro" id="IPR001810">
    <property type="entry name" value="F-box_dom"/>
</dbReference>
<evidence type="ECO:0000313" key="5">
    <source>
        <dbReference type="EMBL" id="CAG8448919.1"/>
    </source>
</evidence>
<dbReference type="SUPFAM" id="SSF50978">
    <property type="entry name" value="WD40 repeat-like"/>
    <property type="match status" value="1"/>
</dbReference>
<dbReference type="PANTHER" id="PTHR44436">
    <property type="entry name" value="F-BOX/WD REPEAT-CONTAINING PROTEIN 2"/>
    <property type="match status" value="1"/>
</dbReference>
<dbReference type="InterPro" id="IPR015943">
    <property type="entry name" value="WD40/YVTN_repeat-like_dom_sf"/>
</dbReference>
<organism evidence="5 6">
    <name type="scientific">Ambispora leptoticha</name>
    <dbReference type="NCBI Taxonomy" id="144679"/>
    <lineage>
        <taxon>Eukaryota</taxon>
        <taxon>Fungi</taxon>
        <taxon>Fungi incertae sedis</taxon>
        <taxon>Mucoromycota</taxon>
        <taxon>Glomeromycotina</taxon>
        <taxon>Glomeromycetes</taxon>
        <taxon>Archaeosporales</taxon>
        <taxon>Ambisporaceae</taxon>
        <taxon>Ambispora</taxon>
    </lineage>
</organism>
<feature type="domain" description="F-box" evidence="4">
    <location>
        <begin position="14"/>
        <end position="60"/>
    </location>
</feature>
<proteinExistence type="predicted"/>
<accession>A0A9N8YTX1</accession>
<dbReference type="SUPFAM" id="SSF81383">
    <property type="entry name" value="F-box domain"/>
    <property type="match status" value="1"/>
</dbReference>
<dbReference type="InterPro" id="IPR036047">
    <property type="entry name" value="F-box-like_dom_sf"/>
</dbReference>
<dbReference type="SMART" id="SM00320">
    <property type="entry name" value="WD40"/>
    <property type="match status" value="2"/>
</dbReference>
<name>A0A9N8YTX1_9GLOM</name>
<dbReference type="EMBL" id="CAJVPS010000078">
    <property type="protein sequence ID" value="CAG8448919.1"/>
    <property type="molecule type" value="Genomic_DNA"/>
</dbReference>
<dbReference type="InterPro" id="IPR001680">
    <property type="entry name" value="WD40_rpt"/>
</dbReference>
<dbReference type="OrthoDB" id="1065058at2759"/>
<evidence type="ECO:0000313" key="6">
    <source>
        <dbReference type="Proteomes" id="UP000789508"/>
    </source>
</evidence>
<keyword evidence="6" id="KW-1185">Reference proteome</keyword>
<dbReference type="Pfam" id="PF12937">
    <property type="entry name" value="F-box-like"/>
    <property type="match status" value="1"/>
</dbReference>
<evidence type="ECO:0000256" key="3">
    <source>
        <dbReference type="PROSITE-ProRule" id="PRU00221"/>
    </source>
</evidence>
<evidence type="ECO:0000256" key="1">
    <source>
        <dbReference type="ARBA" id="ARBA00022574"/>
    </source>
</evidence>
<dbReference type="PROSITE" id="PS50082">
    <property type="entry name" value="WD_REPEATS_2"/>
    <property type="match status" value="1"/>
</dbReference>
<dbReference type="PROSITE" id="PS50181">
    <property type="entry name" value="FBOX"/>
    <property type="match status" value="1"/>
</dbReference>
<dbReference type="PROSITE" id="PS50294">
    <property type="entry name" value="WD_REPEATS_REGION"/>
    <property type="match status" value="1"/>
</dbReference>
<evidence type="ECO:0000256" key="2">
    <source>
        <dbReference type="ARBA" id="ARBA00022737"/>
    </source>
</evidence>
<dbReference type="Gene3D" id="2.130.10.10">
    <property type="entry name" value="YVTN repeat-like/Quinoprotein amine dehydrogenase"/>
    <property type="match status" value="1"/>
</dbReference>
<dbReference type="Gene3D" id="1.20.1280.50">
    <property type="match status" value="1"/>
</dbReference>
<feature type="repeat" description="WD" evidence="3">
    <location>
        <begin position="136"/>
        <end position="175"/>
    </location>
</feature>
<keyword evidence="1 3" id="KW-0853">WD repeat</keyword>
<keyword evidence="2" id="KW-0677">Repeat</keyword>
<protein>
    <submittedName>
        <fullName evidence="5">10010_t:CDS:1</fullName>
    </submittedName>
</protein>
<dbReference type="InterPro" id="IPR036322">
    <property type="entry name" value="WD40_repeat_dom_sf"/>
</dbReference>